<dbReference type="SUPFAM" id="SSF117916">
    <property type="entry name" value="Fe-S cluster assembly (FSCA) domain-like"/>
    <property type="match status" value="1"/>
</dbReference>
<protein>
    <recommendedName>
        <fullName evidence="1">MIP18 family-like domain-containing protein</fullName>
    </recommendedName>
</protein>
<dbReference type="RefSeq" id="WP_416084713.1">
    <property type="nucleotide sequence ID" value="NZ_JBNARP010000019.1"/>
</dbReference>
<comment type="caution">
    <text evidence="2">The sequence shown here is derived from an EMBL/GenBank/DDBJ whole genome shotgun (WGS) entry which is preliminary data.</text>
</comment>
<dbReference type="Proteomes" id="UP000236910">
    <property type="component" value="Unassembled WGS sequence"/>
</dbReference>
<proteinExistence type="predicted"/>
<dbReference type="InterPro" id="IPR002744">
    <property type="entry name" value="MIP18-like"/>
</dbReference>
<evidence type="ECO:0000313" key="3">
    <source>
        <dbReference type="Proteomes" id="UP000236910"/>
    </source>
</evidence>
<reference evidence="2 3" key="1">
    <citation type="submission" date="2018-01" db="EMBL/GenBank/DDBJ databases">
        <title>Metagenomic assembled genomes from two thermal pools in the Uzon Caldera, Kamchatka, Russia.</title>
        <authorList>
            <person name="Wilkins L."/>
            <person name="Ettinger C."/>
        </authorList>
    </citation>
    <scope>NUCLEOTIDE SEQUENCE [LARGE SCALE GENOMIC DNA]</scope>
    <source>
        <strain evidence="2">ARK-10</strain>
    </source>
</reference>
<organism evidence="2 3">
    <name type="scientific">Caldisericum exile</name>
    <dbReference type="NCBI Taxonomy" id="693075"/>
    <lineage>
        <taxon>Bacteria</taxon>
        <taxon>Pseudomonadati</taxon>
        <taxon>Caldisericota/Cryosericota group</taxon>
        <taxon>Caldisericota</taxon>
        <taxon>Caldisericia</taxon>
        <taxon>Caldisericales</taxon>
        <taxon>Caldisericaceae</taxon>
        <taxon>Caldisericum</taxon>
    </lineage>
</organism>
<accession>A0A2J6X891</accession>
<gene>
    <name evidence="2" type="ORF">C0175_01940</name>
</gene>
<evidence type="ECO:0000259" key="1">
    <source>
        <dbReference type="Pfam" id="PF01883"/>
    </source>
</evidence>
<sequence>MNESEKLIIEALKKVKDPETGVDIISENLVYGYTPKNKYIKVFVSFEVSTPTCNFCKAISWMIIDKISQDIVTALKEIGFETVEVVEELNPKLIYKTG</sequence>
<name>A0A2J6X891_9BACT</name>
<evidence type="ECO:0000313" key="2">
    <source>
        <dbReference type="EMBL" id="PMP83349.1"/>
    </source>
</evidence>
<dbReference type="Pfam" id="PF01883">
    <property type="entry name" value="FeS_assembly_P"/>
    <property type="match status" value="1"/>
</dbReference>
<dbReference type="AlphaFoldDB" id="A0A2J6X891"/>
<feature type="domain" description="MIP18 family-like" evidence="1">
    <location>
        <begin position="8"/>
        <end position="68"/>
    </location>
</feature>
<dbReference type="Gene3D" id="3.30.300.130">
    <property type="entry name" value="Fe-S cluster assembly (FSCA)"/>
    <property type="match status" value="1"/>
</dbReference>
<dbReference type="InterPro" id="IPR034904">
    <property type="entry name" value="FSCA_dom_sf"/>
</dbReference>
<dbReference type="EMBL" id="PNIX01000114">
    <property type="protein sequence ID" value="PMP83349.1"/>
    <property type="molecule type" value="Genomic_DNA"/>
</dbReference>